<dbReference type="SUPFAM" id="SSF48403">
    <property type="entry name" value="Ankyrin repeat"/>
    <property type="match status" value="1"/>
</dbReference>
<keyword evidence="1" id="KW-0812">Transmembrane</keyword>
<organism evidence="2 3">
    <name type="scientific">Demequina lignilytica</name>
    <dbReference type="NCBI Taxonomy" id="3051663"/>
    <lineage>
        <taxon>Bacteria</taxon>
        <taxon>Bacillati</taxon>
        <taxon>Actinomycetota</taxon>
        <taxon>Actinomycetes</taxon>
        <taxon>Micrococcales</taxon>
        <taxon>Demequinaceae</taxon>
        <taxon>Demequina</taxon>
    </lineage>
</organism>
<protein>
    <recommendedName>
        <fullName evidence="4">Ankyrin repeat-containing protein</fullName>
    </recommendedName>
</protein>
<evidence type="ECO:0000313" key="2">
    <source>
        <dbReference type="EMBL" id="MDN4483857.1"/>
    </source>
</evidence>
<evidence type="ECO:0008006" key="4">
    <source>
        <dbReference type="Google" id="ProtNLM"/>
    </source>
</evidence>
<dbReference type="Gene3D" id="1.25.40.20">
    <property type="entry name" value="Ankyrin repeat-containing domain"/>
    <property type="match status" value="1"/>
</dbReference>
<dbReference type="AlphaFoldDB" id="A0AB35MJC2"/>
<dbReference type="EMBL" id="JAUHQB010000006">
    <property type="protein sequence ID" value="MDN4483857.1"/>
    <property type="molecule type" value="Genomic_DNA"/>
</dbReference>
<accession>A0AB35MJC2</accession>
<evidence type="ECO:0000313" key="3">
    <source>
        <dbReference type="Proteomes" id="UP001172756"/>
    </source>
</evidence>
<keyword evidence="1" id="KW-0472">Membrane</keyword>
<sequence>MTILDERAEEMATRLRASGTSRVRGRIARRRRTRGALTALAVVPLVALAVWGIGVAGRTPAVEPARGMEIRLDEPLEPQVVDAIGEGDVDAVRDLLALGADPAYIDEDGAATADVVPTLAYRAMLRCDTAVLRVLDEYGAPRVTLWPPDEDLAVRAAMTFCEPEALLAALEASPMAATPERVVALAVEEADLLAVNALIAAGYPTEIEGRWSALASAAQAARADREELISLLLSLGADPAAVIEGEPIAEWLVGRTSSGVVDQIAEAAEVAS</sequence>
<gene>
    <name evidence="2" type="ORF">QQ002_09945</name>
</gene>
<evidence type="ECO:0000256" key="1">
    <source>
        <dbReference type="SAM" id="Phobius"/>
    </source>
</evidence>
<name>A0AB35MJC2_9MICO</name>
<reference evidence="2 3" key="1">
    <citation type="submission" date="2023-06" db="EMBL/GenBank/DDBJ databases">
        <title>SYSU T0a273.</title>
        <authorList>
            <person name="Gao L."/>
            <person name="Fang B.-Z."/>
            <person name="Li W.-J."/>
        </authorList>
    </citation>
    <scope>NUCLEOTIDE SEQUENCE [LARGE SCALE GENOMIC DNA]</scope>
    <source>
        <strain evidence="2 3">SYSU T0a273</strain>
    </source>
</reference>
<keyword evidence="1" id="KW-1133">Transmembrane helix</keyword>
<dbReference type="Proteomes" id="UP001172756">
    <property type="component" value="Unassembled WGS sequence"/>
</dbReference>
<dbReference type="InterPro" id="IPR036770">
    <property type="entry name" value="Ankyrin_rpt-contain_sf"/>
</dbReference>
<comment type="caution">
    <text evidence="2">The sequence shown here is derived from an EMBL/GenBank/DDBJ whole genome shotgun (WGS) entry which is preliminary data.</text>
</comment>
<feature type="transmembrane region" description="Helical" evidence="1">
    <location>
        <begin position="36"/>
        <end position="56"/>
    </location>
</feature>
<dbReference type="RefSeq" id="WP_301160586.1">
    <property type="nucleotide sequence ID" value="NZ_JAUHQB010000006.1"/>
</dbReference>
<proteinExistence type="predicted"/>